<dbReference type="SUPFAM" id="SSF53300">
    <property type="entry name" value="vWA-like"/>
    <property type="match status" value="1"/>
</dbReference>
<organism evidence="4 5">
    <name type="scientific">Vannielia litorea</name>
    <dbReference type="NCBI Taxonomy" id="1217970"/>
    <lineage>
        <taxon>Bacteria</taxon>
        <taxon>Pseudomonadati</taxon>
        <taxon>Pseudomonadota</taxon>
        <taxon>Alphaproteobacteria</taxon>
        <taxon>Rhodobacterales</taxon>
        <taxon>Paracoccaceae</taxon>
        <taxon>Vannielia</taxon>
    </lineage>
</organism>
<dbReference type="InterPro" id="IPR025861">
    <property type="entry name" value="CobT_VWA_dom"/>
</dbReference>
<dbReference type="PANTHER" id="PTHR41248">
    <property type="entry name" value="NORD PROTEIN"/>
    <property type="match status" value="1"/>
</dbReference>
<dbReference type="Gene3D" id="3.40.50.410">
    <property type="entry name" value="von Willebrand factor, type A domain"/>
    <property type="match status" value="1"/>
</dbReference>
<dbReference type="CDD" id="cd01454">
    <property type="entry name" value="vWA_norD_type"/>
    <property type="match status" value="1"/>
</dbReference>
<evidence type="ECO:0000259" key="3">
    <source>
        <dbReference type="PROSITE" id="PS50234"/>
    </source>
</evidence>
<dbReference type="Pfam" id="PF06213">
    <property type="entry name" value="CobT"/>
    <property type="match status" value="1"/>
</dbReference>
<dbReference type="GO" id="GO:0051116">
    <property type="term" value="F:cobaltochelatase activity"/>
    <property type="evidence" value="ECO:0007669"/>
    <property type="project" value="UniProtKB-UniRule"/>
</dbReference>
<evidence type="ECO:0000313" key="5">
    <source>
        <dbReference type="Proteomes" id="UP000184932"/>
    </source>
</evidence>
<dbReference type="InterPro" id="IPR036465">
    <property type="entry name" value="vWFA_dom_sf"/>
</dbReference>
<dbReference type="InterPro" id="IPR002035">
    <property type="entry name" value="VWF_A"/>
</dbReference>
<evidence type="ECO:0000256" key="1">
    <source>
        <dbReference type="NCBIfam" id="TIGR01651"/>
    </source>
</evidence>
<dbReference type="PANTHER" id="PTHR41248:SF1">
    <property type="entry name" value="NORD PROTEIN"/>
    <property type="match status" value="1"/>
</dbReference>
<sequence length="624" mass="68816">MAKSSDNPADPFKKALAEATKVMADDPELAVTYSVDPPGTTGDGLRLPQVSRRMTAEEVLLARGTADALALRHKYHDEKVAARYAPQGQLARDIYAAMETARCEAVGARVMPGTAKNIDARIGAEADRRGYGNLTQMSEAPLAEAAGYLVRNLATGRTLPPGAQNVLDLWRDHLEGSAAGTLDDLQGVLADQQAFARFARQVIQDLGYGDQLGDDPDMEDDEAEGDEAEEDQDEADSTGEDDSDQEDETDANPEQDQEQSDDPSEATVSMDDMAETEEGEEAEMPEGEAPLEPPPPAPASDADPNYIIYDNTFDEEIPAEELAQPAELERLRDYLDQQLEPLKGAVSRLANKLQRRLQAQQNRSWEFDREEGILDAGRLARVVANPTTPLSFKVEKDTEFRDTVVTLLLDNSGSMRGRPISIAAICADVLARTLERCQVKVEILGFTTRAWKGGQAREKWLAEGRPQVPGRLNDLRHIIYKSADAPWRRARANLGLMMKEGLLKENIDGEALEWAHRRMVGRREVRKILMVISDGAPVDDSTLSVNPANYLEKHLRDVIAMIEKRKIVELLAIGIGHDVTRYYDRAVTITDVEQLAGAMTEQLASLFDSDPRARARVMGMKRAS</sequence>
<dbReference type="Pfam" id="PF11775">
    <property type="entry name" value="CobT_C"/>
    <property type="match status" value="1"/>
</dbReference>
<evidence type="ECO:0000256" key="2">
    <source>
        <dbReference type="SAM" id="MobiDB-lite"/>
    </source>
</evidence>
<dbReference type="Proteomes" id="UP000184932">
    <property type="component" value="Unassembled WGS sequence"/>
</dbReference>
<keyword evidence="5" id="KW-1185">Reference proteome</keyword>
<feature type="compositionally biased region" description="Acidic residues" evidence="2">
    <location>
        <begin position="272"/>
        <end position="286"/>
    </location>
</feature>
<dbReference type="InterPro" id="IPR051928">
    <property type="entry name" value="NorD/CobT"/>
</dbReference>
<dbReference type="NCBIfam" id="TIGR01651">
    <property type="entry name" value="CobT"/>
    <property type="match status" value="1"/>
</dbReference>
<dbReference type="PIRSF" id="PIRSF031715">
    <property type="entry name" value="Cob_chel_CobT"/>
    <property type="match status" value="1"/>
</dbReference>
<name>A0A1N6ET24_9RHOB</name>
<proteinExistence type="predicted"/>
<dbReference type="STRING" id="1217970.SAMN05444002_1076"/>
<dbReference type="AlphaFoldDB" id="A0A1N6ET24"/>
<dbReference type="SMART" id="SM00327">
    <property type="entry name" value="VWA"/>
    <property type="match status" value="1"/>
</dbReference>
<feature type="region of interest" description="Disordered" evidence="2">
    <location>
        <begin position="208"/>
        <end position="306"/>
    </location>
</feature>
<feature type="compositionally biased region" description="Acidic residues" evidence="2">
    <location>
        <begin position="212"/>
        <end position="264"/>
    </location>
</feature>
<dbReference type="GO" id="GO:0009236">
    <property type="term" value="P:cobalamin biosynthetic process"/>
    <property type="evidence" value="ECO:0007669"/>
    <property type="project" value="UniProtKB-UniRule"/>
</dbReference>
<feature type="domain" description="VWFA" evidence="3">
    <location>
        <begin position="404"/>
        <end position="607"/>
    </location>
</feature>
<dbReference type="InterPro" id="IPR006538">
    <property type="entry name" value="CobT"/>
</dbReference>
<dbReference type="EC" id="6.6.1.2" evidence="1"/>
<dbReference type="PROSITE" id="PS50234">
    <property type="entry name" value="VWFA"/>
    <property type="match status" value="1"/>
</dbReference>
<reference evidence="5" key="1">
    <citation type="submission" date="2016-11" db="EMBL/GenBank/DDBJ databases">
        <authorList>
            <person name="Varghese N."/>
            <person name="Submissions S."/>
        </authorList>
    </citation>
    <scope>NUCLEOTIDE SEQUENCE [LARGE SCALE GENOMIC DNA]</scope>
    <source>
        <strain evidence="5">DSM 29440</strain>
    </source>
</reference>
<protein>
    <recommendedName>
        <fullName evidence="1">Cobaltochelatase subunit CobT</fullName>
        <ecNumber evidence="1">6.6.1.2</ecNumber>
    </recommendedName>
</protein>
<gene>
    <name evidence="4" type="ORF">SAMN05444002_1076</name>
</gene>
<dbReference type="OrthoDB" id="9764783at2"/>
<dbReference type="EMBL" id="FSRL01000001">
    <property type="protein sequence ID" value="SIN86176.1"/>
    <property type="molecule type" value="Genomic_DNA"/>
</dbReference>
<accession>A0A1N6ET24</accession>
<evidence type="ECO:0000313" key="4">
    <source>
        <dbReference type="EMBL" id="SIN86176.1"/>
    </source>
</evidence>
<dbReference type="RefSeq" id="WP_074255184.1">
    <property type="nucleotide sequence ID" value="NZ_FSRL01000001.1"/>
</dbReference>